<dbReference type="AlphaFoldDB" id="A0AAC8THX7"/>
<protein>
    <submittedName>
        <fullName evidence="2">Uncharacterized protein</fullName>
    </submittedName>
</protein>
<accession>A0AAC8THX7</accession>
<proteinExistence type="predicted"/>
<evidence type="ECO:0000256" key="1">
    <source>
        <dbReference type="SAM" id="MobiDB-lite"/>
    </source>
</evidence>
<evidence type="ECO:0000313" key="2">
    <source>
        <dbReference type="EMBL" id="AKJ06807.1"/>
    </source>
</evidence>
<sequence>MQGRSTLAASGSDPEVFLAPSKRSSRTGKATVPLLRHIATGLSPPLGNPLRSE</sequence>
<dbReference type="EMBL" id="CP011509">
    <property type="protein sequence ID" value="AKJ06807.1"/>
    <property type="molecule type" value="Genomic_DNA"/>
</dbReference>
<dbReference type="Proteomes" id="UP000035579">
    <property type="component" value="Chromosome"/>
</dbReference>
<dbReference type="KEGG" id="age:AA314_08433"/>
<evidence type="ECO:0000313" key="3">
    <source>
        <dbReference type="Proteomes" id="UP000035579"/>
    </source>
</evidence>
<feature type="region of interest" description="Disordered" evidence="1">
    <location>
        <begin position="1"/>
        <end position="31"/>
    </location>
</feature>
<gene>
    <name evidence="2" type="ORF">AA314_08433</name>
</gene>
<organism evidence="2 3">
    <name type="scientific">Archangium gephyra</name>
    <dbReference type="NCBI Taxonomy" id="48"/>
    <lineage>
        <taxon>Bacteria</taxon>
        <taxon>Pseudomonadati</taxon>
        <taxon>Myxococcota</taxon>
        <taxon>Myxococcia</taxon>
        <taxon>Myxococcales</taxon>
        <taxon>Cystobacterineae</taxon>
        <taxon>Archangiaceae</taxon>
        <taxon>Archangium</taxon>
    </lineage>
</organism>
<name>A0AAC8THX7_9BACT</name>
<reference evidence="2 3" key="1">
    <citation type="submission" date="2015-05" db="EMBL/GenBank/DDBJ databases">
        <title>Genome assembly of Archangium gephyra DSM 2261.</title>
        <authorList>
            <person name="Sharma G."/>
            <person name="Subramanian S."/>
        </authorList>
    </citation>
    <scope>NUCLEOTIDE SEQUENCE [LARGE SCALE GENOMIC DNA]</scope>
    <source>
        <strain evidence="2 3">DSM 2261</strain>
    </source>
</reference>